<keyword evidence="2" id="KW-0175">Coiled coil</keyword>
<dbReference type="InterPro" id="IPR016772">
    <property type="entry name" value="UCP020408"/>
</dbReference>
<sequence>MRYGEPGGDLPAIFLHPEGVREAPRPAPTPTRRRRRRLHELEPGLLCSVVGTCLDGAELRAVARRHGLAGDAFAVHRRLVREAAGHGPIGRHLQRLFERKFEAEVRRFAAARDAHTLRRLWHEAVAQGRIAGAYWALLTHPLSDGALAAEAHGEVHMLSHAAGAAASRRLREAAEVEGENARLRRLLARQRARARARLAERDRRIAELEGRLAAREAELARLRTAPAHPAAADAGRALARLRRRVASLEARLARRREAASAPAAPVAAPTPAPPGADAPAPGLPRLDGRRILYVGGRPRVVARLRRRIAAARGELLHHDGGVEEALERLSALVAGCDLVVCPVDCVSHNACHCLKRLCRREGKPVLFLRSSGDAAFLRTLAQAVS</sequence>
<keyword evidence="5" id="KW-1185">Reference proteome</keyword>
<proteinExistence type="inferred from homology"/>
<dbReference type="Pfam" id="PF10087">
    <property type="entry name" value="DUF2325"/>
    <property type="match status" value="1"/>
</dbReference>
<dbReference type="RefSeq" id="WP_123399844.1">
    <property type="nucleotide sequence ID" value="NZ_RJVI01000001.1"/>
</dbReference>
<evidence type="ECO:0000313" key="4">
    <source>
        <dbReference type="EMBL" id="ROR34560.1"/>
    </source>
</evidence>
<organism evidence="4 5">
    <name type="scientific">Inmirania thermothiophila</name>
    <dbReference type="NCBI Taxonomy" id="1750597"/>
    <lineage>
        <taxon>Bacteria</taxon>
        <taxon>Pseudomonadati</taxon>
        <taxon>Pseudomonadota</taxon>
        <taxon>Gammaproteobacteria</taxon>
        <taxon>Chromatiales</taxon>
        <taxon>Ectothiorhodospiraceae</taxon>
        <taxon>Inmirania</taxon>
    </lineage>
</organism>
<accession>A0A3N1Y737</accession>
<dbReference type="EMBL" id="RJVI01000001">
    <property type="protein sequence ID" value="ROR34560.1"/>
    <property type="molecule type" value="Genomic_DNA"/>
</dbReference>
<protein>
    <submittedName>
        <fullName evidence="4">Uncharacterized protein DUF2325</fullName>
    </submittedName>
</protein>
<feature type="coiled-coil region" evidence="2">
    <location>
        <begin position="173"/>
        <end position="258"/>
    </location>
</feature>
<evidence type="ECO:0000256" key="1">
    <source>
        <dbReference type="ARBA" id="ARBA00007189"/>
    </source>
</evidence>
<feature type="region of interest" description="Disordered" evidence="3">
    <location>
        <begin position="1"/>
        <end position="37"/>
    </location>
</feature>
<evidence type="ECO:0000256" key="3">
    <source>
        <dbReference type="SAM" id="MobiDB-lite"/>
    </source>
</evidence>
<evidence type="ECO:0000256" key="2">
    <source>
        <dbReference type="SAM" id="Coils"/>
    </source>
</evidence>
<feature type="region of interest" description="Disordered" evidence="3">
    <location>
        <begin position="259"/>
        <end position="283"/>
    </location>
</feature>
<comment type="similarity">
    <text evidence="1">Belongs to the UPF0751 family.</text>
</comment>
<dbReference type="Proteomes" id="UP000276634">
    <property type="component" value="Unassembled WGS sequence"/>
</dbReference>
<evidence type="ECO:0000313" key="5">
    <source>
        <dbReference type="Proteomes" id="UP000276634"/>
    </source>
</evidence>
<dbReference type="AlphaFoldDB" id="A0A3N1Y737"/>
<reference evidence="4 5" key="1">
    <citation type="submission" date="2018-11" db="EMBL/GenBank/DDBJ databases">
        <title>Genomic Encyclopedia of Type Strains, Phase IV (KMG-IV): sequencing the most valuable type-strain genomes for metagenomic binning, comparative biology and taxonomic classification.</title>
        <authorList>
            <person name="Goeker M."/>
        </authorList>
    </citation>
    <scope>NUCLEOTIDE SEQUENCE [LARGE SCALE GENOMIC DNA]</scope>
    <source>
        <strain evidence="4 5">DSM 100275</strain>
    </source>
</reference>
<comment type="caution">
    <text evidence="4">The sequence shown here is derived from an EMBL/GenBank/DDBJ whole genome shotgun (WGS) entry which is preliminary data.</text>
</comment>
<gene>
    <name evidence="4" type="ORF">EDC57_0458</name>
</gene>
<name>A0A3N1Y737_9GAMM</name>